<dbReference type="AlphaFoldDB" id="F0RXJ8"/>
<comment type="similarity">
    <text evidence="7">Belongs to the binding-protein-dependent transport system permease family.</text>
</comment>
<evidence type="ECO:0000256" key="3">
    <source>
        <dbReference type="ARBA" id="ARBA00022475"/>
    </source>
</evidence>
<accession>F0RXJ8</accession>
<dbReference type="KEGG" id="sbu:SpiBuddy_0207"/>
<dbReference type="PANTHER" id="PTHR43744">
    <property type="entry name" value="ABC TRANSPORTER PERMEASE PROTEIN MG189-RELATED-RELATED"/>
    <property type="match status" value="1"/>
</dbReference>
<feature type="transmembrane region" description="Helical" evidence="7">
    <location>
        <begin position="189"/>
        <end position="211"/>
    </location>
</feature>
<evidence type="ECO:0000313" key="10">
    <source>
        <dbReference type="Proteomes" id="UP000008466"/>
    </source>
</evidence>
<dbReference type="Gene3D" id="1.10.3720.10">
    <property type="entry name" value="MetI-like"/>
    <property type="match status" value="1"/>
</dbReference>
<organism evidence="9 10">
    <name type="scientific">Sphaerochaeta globosa (strain ATCC BAA-1886 / DSM 22777 / Buddy)</name>
    <name type="common">Spirochaeta sp. (strain Buddy)</name>
    <dbReference type="NCBI Taxonomy" id="158189"/>
    <lineage>
        <taxon>Bacteria</taxon>
        <taxon>Pseudomonadati</taxon>
        <taxon>Spirochaetota</taxon>
        <taxon>Spirochaetia</taxon>
        <taxon>Spirochaetales</taxon>
        <taxon>Sphaerochaetaceae</taxon>
        <taxon>Sphaerochaeta</taxon>
    </lineage>
</organism>
<dbReference type="InterPro" id="IPR000515">
    <property type="entry name" value="MetI-like"/>
</dbReference>
<feature type="transmembrane region" description="Helical" evidence="7">
    <location>
        <begin position="21"/>
        <end position="43"/>
    </location>
</feature>
<proteinExistence type="inferred from homology"/>
<dbReference type="STRING" id="158189.SpiBuddy_0207"/>
<evidence type="ECO:0000313" key="9">
    <source>
        <dbReference type="EMBL" id="ADY12048.1"/>
    </source>
</evidence>
<evidence type="ECO:0000256" key="7">
    <source>
        <dbReference type="RuleBase" id="RU363032"/>
    </source>
</evidence>
<dbReference type="Proteomes" id="UP000008466">
    <property type="component" value="Chromosome"/>
</dbReference>
<sequence length="291" mass="32415">MKQATTPSTIRESGGRKLFRVINTLMLAFICLIFIIPIWNVLITSVAKDVDVMGADYLLMPRSFTLENYWRVLNSGYMGAFKNSLFVALLGTGLSMLITVPMGFSLAQKHLVGRSVIMKAIVFTMVFDAGIMPFYIVVRSLGLINSMGAIIFPVAISTFNLIIIKNFMASIPVSLIESATLDGCNDLMILLRIVLPLSVSIIAAVTLFYFVSYWNRYFEVIMFINDSRKYTLQVVLRSLMFESDESLGGGQYVYNNLKMAVMVLGMLPVLIIYPFVQKHFVSGLMLGGVKG</sequence>
<dbReference type="Pfam" id="PF00528">
    <property type="entry name" value="BPD_transp_1"/>
    <property type="match status" value="1"/>
</dbReference>
<dbReference type="PROSITE" id="PS50928">
    <property type="entry name" value="ABC_TM1"/>
    <property type="match status" value="1"/>
</dbReference>
<keyword evidence="6 7" id="KW-0472">Membrane</keyword>
<dbReference type="PANTHER" id="PTHR43744:SF9">
    <property type="entry name" value="POLYGALACTURONAN_RHAMNOGALACTURONAN TRANSPORT SYSTEM PERMEASE PROTEIN YTCP"/>
    <property type="match status" value="1"/>
</dbReference>
<evidence type="ECO:0000256" key="2">
    <source>
        <dbReference type="ARBA" id="ARBA00022448"/>
    </source>
</evidence>
<comment type="subcellular location">
    <subcellularLocation>
        <location evidence="1 7">Cell membrane</location>
        <topology evidence="1 7">Multi-pass membrane protein</topology>
    </subcellularLocation>
</comment>
<dbReference type="InterPro" id="IPR035906">
    <property type="entry name" value="MetI-like_sf"/>
</dbReference>
<feature type="domain" description="ABC transmembrane type-1" evidence="8">
    <location>
        <begin position="81"/>
        <end position="276"/>
    </location>
</feature>
<name>F0RXJ8_SPHGB</name>
<keyword evidence="3" id="KW-1003">Cell membrane</keyword>
<dbReference type="eggNOG" id="COG0395">
    <property type="taxonomic scope" value="Bacteria"/>
</dbReference>
<feature type="transmembrane region" description="Helical" evidence="7">
    <location>
        <begin position="85"/>
        <end position="104"/>
    </location>
</feature>
<dbReference type="GO" id="GO:0005886">
    <property type="term" value="C:plasma membrane"/>
    <property type="evidence" value="ECO:0007669"/>
    <property type="project" value="UniProtKB-SubCell"/>
</dbReference>
<evidence type="ECO:0000259" key="8">
    <source>
        <dbReference type="PROSITE" id="PS50928"/>
    </source>
</evidence>
<gene>
    <name evidence="9" type="ordered locus">SpiBuddy_0207</name>
</gene>
<reference evidence="10" key="1">
    <citation type="submission" date="2011-02" db="EMBL/GenBank/DDBJ databases">
        <title>Complete sequence of Spirochaeta sp. Buddy.</title>
        <authorList>
            <person name="Lucas S."/>
            <person name="Copeland A."/>
            <person name="Lapidus A."/>
            <person name="Cheng J.-F."/>
            <person name="Goodwin L."/>
            <person name="Pitluck S."/>
            <person name="Zeytun A."/>
            <person name="Detter J.C."/>
            <person name="Han C."/>
            <person name="Tapia R."/>
            <person name="Land M."/>
            <person name="Hauser L."/>
            <person name="Kyrpides N."/>
            <person name="Ivanova N."/>
            <person name="Mikhailova N."/>
            <person name="Pagani I."/>
            <person name="Ritalahti K.M."/>
            <person name="Loeffler F.E."/>
            <person name="Woyke T."/>
        </authorList>
    </citation>
    <scope>NUCLEOTIDE SEQUENCE [LARGE SCALE GENOMIC DNA]</scope>
    <source>
        <strain evidence="10">ATCC BAA-1886 / DSM 22777 / Buddy</strain>
    </source>
</reference>
<evidence type="ECO:0000256" key="5">
    <source>
        <dbReference type="ARBA" id="ARBA00022989"/>
    </source>
</evidence>
<dbReference type="SUPFAM" id="SSF161098">
    <property type="entry name" value="MetI-like"/>
    <property type="match status" value="1"/>
</dbReference>
<dbReference type="EMBL" id="CP002541">
    <property type="protein sequence ID" value="ADY12048.1"/>
    <property type="molecule type" value="Genomic_DNA"/>
</dbReference>
<dbReference type="OrthoDB" id="356811at2"/>
<dbReference type="CDD" id="cd06261">
    <property type="entry name" value="TM_PBP2"/>
    <property type="match status" value="1"/>
</dbReference>
<evidence type="ECO:0000256" key="1">
    <source>
        <dbReference type="ARBA" id="ARBA00004651"/>
    </source>
</evidence>
<dbReference type="RefSeq" id="WP_013605901.1">
    <property type="nucleotide sequence ID" value="NC_015152.1"/>
</dbReference>
<dbReference type="HOGENOM" id="CLU_016047_1_0_12"/>
<keyword evidence="4 7" id="KW-0812">Transmembrane</keyword>
<keyword evidence="10" id="KW-1185">Reference proteome</keyword>
<keyword evidence="2 7" id="KW-0813">Transport</keyword>
<feature type="transmembrane region" description="Helical" evidence="7">
    <location>
        <begin position="116"/>
        <end position="138"/>
    </location>
</feature>
<feature type="transmembrane region" description="Helical" evidence="7">
    <location>
        <begin position="257"/>
        <end position="276"/>
    </location>
</feature>
<evidence type="ECO:0000256" key="6">
    <source>
        <dbReference type="ARBA" id="ARBA00023136"/>
    </source>
</evidence>
<feature type="transmembrane region" description="Helical" evidence="7">
    <location>
        <begin position="150"/>
        <end position="168"/>
    </location>
</feature>
<dbReference type="GO" id="GO:0055085">
    <property type="term" value="P:transmembrane transport"/>
    <property type="evidence" value="ECO:0007669"/>
    <property type="project" value="InterPro"/>
</dbReference>
<evidence type="ECO:0000256" key="4">
    <source>
        <dbReference type="ARBA" id="ARBA00022692"/>
    </source>
</evidence>
<protein>
    <submittedName>
        <fullName evidence="9">ABC-type transporter, integral membrane subunit</fullName>
    </submittedName>
</protein>
<keyword evidence="5 7" id="KW-1133">Transmembrane helix</keyword>